<sequence length="426" mass="49109">MEKPKAITKVLLLEDDPTISLLYSGLLQKHGMEVTSFAKIKAALEYFAENHLHTENIVLTDLQLPDGNGLEFVREIRKINKHIPIVVITSTEDPKLIIEVMKEHVQDYIIKPMVPDELISRIKYQLSNKEKDYEYSEYEREKIISLEKLLDWYAYKNSRIKKGDLNSHELHKNLFYGLRTSLAQGAGFGVLTQMIDLIKSMPKAEGGGIILDVEILNILEENALYSKRVLDRFMEIEDVIFDRIELQLVSPLTIFNEMLSLKEEIIPLLALRDQILLVPEYKFKDFGVQKILLNKNFFRKSLHELLLNAMRFSQSSSKIYTMLILDSNGVYLSIVNSLTDEQELFAKNGIPNDYLELIFEPFFRLNKNIYEKHGSLDFGIGLSFVKQTILKFGGSISALNLIDHTSDQSETKIEFKIFLPYSSSEK</sequence>
<evidence type="ECO:0000313" key="4">
    <source>
        <dbReference type="EMBL" id="PJZ85717.1"/>
    </source>
</evidence>
<organism evidence="4 5">
    <name type="scientific">Leptospira harrisiae</name>
    <dbReference type="NCBI Taxonomy" id="2023189"/>
    <lineage>
        <taxon>Bacteria</taxon>
        <taxon>Pseudomonadati</taxon>
        <taxon>Spirochaetota</taxon>
        <taxon>Spirochaetia</taxon>
        <taxon>Leptospirales</taxon>
        <taxon>Leptospiraceae</taxon>
        <taxon>Leptospira</taxon>
    </lineage>
</organism>
<dbReference type="CDD" id="cd00156">
    <property type="entry name" value="REC"/>
    <property type="match status" value="1"/>
</dbReference>
<accession>A0A2N0AN61</accession>
<comment type="caution">
    <text evidence="4">The sequence shown here is derived from an EMBL/GenBank/DDBJ whole genome shotgun (WGS) entry which is preliminary data.</text>
</comment>
<feature type="modified residue" description="4-aspartylphosphate" evidence="2">
    <location>
        <position position="61"/>
    </location>
</feature>
<dbReference type="GO" id="GO:0000160">
    <property type="term" value="P:phosphorelay signal transduction system"/>
    <property type="evidence" value="ECO:0007669"/>
    <property type="project" value="InterPro"/>
</dbReference>
<dbReference type="SMART" id="SM00448">
    <property type="entry name" value="REC"/>
    <property type="match status" value="1"/>
</dbReference>
<evidence type="ECO:0000259" key="3">
    <source>
        <dbReference type="PROSITE" id="PS50110"/>
    </source>
</evidence>
<dbReference type="InterPro" id="IPR011006">
    <property type="entry name" value="CheY-like_superfamily"/>
</dbReference>
<dbReference type="CDD" id="cd00075">
    <property type="entry name" value="HATPase"/>
    <property type="match status" value="1"/>
</dbReference>
<dbReference type="Proteomes" id="UP000232145">
    <property type="component" value="Unassembled WGS sequence"/>
</dbReference>
<dbReference type="InterPro" id="IPR003594">
    <property type="entry name" value="HATPase_dom"/>
</dbReference>
<protein>
    <submittedName>
        <fullName evidence="4">Response regulator receiver protein</fullName>
    </submittedName>
</protein>
<reference evidence="4 5" key="1">
    <citation type="submission" date="2017-07" db="EMBL/GenBank/DDBJ databases">
        <title>Leptospira spp. isolated from tropical soils.</title>
        <authorList>
            <person name="Thibeaux R."/>
            <person name="Iraola G."/>
            <person name="Ferres I."/>
            <person name="Bierque E."/>
            <person name="Girault D."/>
            <person name="Soupe-Gilbert M.-E."/>
            <person name="Picardeau M."/>
            <person name="Goarant C."/>
        </authorList>
    </citation>
    <scope>NUCLEOTIDE SEQUENCE [LARGE SCALE GENOMIC DNA]</scope>
    <source>
        <strain evidence="4 5">FH2-B-A1</strain>
    </source>
</reference>
<dbReference type="AlphaFoldDB" id="A0A2N0AN61"/>
<dbReference type="InterPro" id="IPR036890">
    <property type="entry name" value="HATPase_C_sf"/>
</dbReference>
<dbReference type="InterPro" id="IPR050595">
    <property type="entry name" value="Bact_response_regulator"/>
</dbReference>
<dbReference type="PROSITE" id="PS50110">
    <property type="entry name" value="RESPONSE_REGULATORY"/>
    <property type="match status" value="1"/>
</dbReference>
<dbReference type="RefSeq" id="WP_100742606.1">
    <property type="nucleotide sequence ID" value="NZ_NPDW01000001.1"/>
</dbReference>
<dbReference type="Gene3D" id="3.30.565.10">
    <property type="entry name" value="Histidine kinase-like ATPase, C-terminal domain"/>
    <property type="match status" value="1"/>
</dbReference>
<evidence type="ECO:0000313" key="5">
    <source>
        <dbReference type="Proteomes" id="UP000232145"/>
    </source>
</evidence>
<proteinExistence type="predicted"/>
<dbReference type="InterPro" id="IPR001789">
    <property type="entry name" value="Sig_transdc_resp-reg_receiver"/>
</dbReference>
<gene>
    <name evidence="4" type="ORF">CH364_05810</name>
</gene>
<dbReference type="Gene3D" id="3.40.50.2300">
    <property type="match status" value="1"/>
</dbReference>
<name>A0A2N0AN61_9LEPT</name>
<dbReference type="Pfam" id="PF02518">
    <property type="entry name" value="HATPase_c"/>
    <property type="match status" value="1"/>
</dbReference>
<evidence type="ECO:0000256" key="1">
    <source>
        <dbReference type="ARBA" id="ARBA00022553"/>
    </source>
</evidence>
<dbReference type="Pfam" id="PF00072">
    <property type="entry name" value="Response_reg"/>
    <property type="match status" value="1"/>
</dbReference>
<dbReference type="EMBL" id="NPDX01000001">
    <property type="protein sequence ID" value="PJZ85717.1"/>
    <property type="molecule type" value="Genomic_DNA"/>
</dbReference>
<dbReference type="SUPFAM" id="SSF55874">
    <property type="entry name" value="ATPase domain of HSP90 chaperone/DNA topoisomerase II/histidine kinase"/>
    <property type="match status" value="1"/>
</dbReference>
<dbReference type="PANTHER" id="PTHR44591:SF3">
    <property type="entry name" value="RESPONSE REGULATORY DOMAIN-CONTAINING PROTEIN"/>
    <property type="match status" value="1"/>
</dbReference>
<keyword evidence="5" id="KW-1185">Reference proteome</keyword>
<dbReference type="PANTHER" id="PTHR44591">
    <property type="entry name" value="STRESS RESPONSE REGULATOR PROTEIN 1"/>
    <property type="match status" value="1"/>
</dbReference>
<feature type="domain" description="Response regulatory" evidence="3">
    <location>
        <begin position="9"/>
        <end position="126"/>
    </location>
</feature>
<dbReference type="OrthoDB" id="314937at2"/>
<dbReference type="SUPFAM" id="SSF52172">
    <property type="entry name" value="CheY-like"/>
    <property type="match status" value="1"/>
</dbReference>
<keyword evidence="1 2" id="KW-0597">Phosphoprotein</keyword>
<evidence type="ECO:0000256" key="2">
    <source>
        <dbReference type="PROSITE-ProRule" id="PRU00169"/>
    </source>
</evidence>